<dbReference type="InterPro" id="IPR036401">
    <property type="entry name" value="Ribosomal_eS17_sf"/>
</dbReference>
<evidence type="ECO:0000313" key="9">
    <source>
        <dbReference type="Proteomes" id="UP000266723"/>
    </source>
</evidence>
<sequence length="451" mass="50491">MPLMCRSLVLQHLPSPPVTPLLRNYPLKPLKFTSLLPFSHRCRQSPASSSSSSASSSSMESPPEGYRRNVGVCLMNPSKKIFAASRLDIPSAWQMPQGGIDEGEDPRVAVMRELKEETGVHSAEIIAEVIEKYYSRMTLDLHTNKKILEEVAIIPSKRLRNKIAGFSTHLMKRIQKGPVRGISLKLQEEERERRMDFVPDESAIKTDDVKVDKETLEMLASLGMSDVSGFSQVETQAAVHLPSPPVTPLLRNYPLKPLKFTSLLPFSHRCRQSPASSSSSARCSSSSSSSMESPPEGYRRNVGVCLMNPSKKIFAASRLDIPSAWQMPQGGIDEGEDPRVAVMRELKEETGVHSAEIIAEAPHWITYDFPPDVREKLKVRWGSDWKGQAQKWFLLKFTGKDEEIDLLGDGTEQPEFGEWSWVSPDQLVELAVDFKKPVYKEVMSAFASHLQ</sequence>
<dbReference type="SUPFAM" id="SSF55811">
    <property type="entry name" value="Nudix"/>
    <property type="match status" value="2"/>
</dbReference>
<comment type="caution">
    <text evidence="8">The sequence shown here is derived from an EMBL/GenBank/DDBJ whole genome shotgun (WGS) entry which is preliminary data.</text>
</comment>
<feature type="region of interest" description="Disordered" evidence="6">
    <location>
        <begin position="43"/>
        <end position="65"/>
    </location>
</feature>
<name>A0ABQ7ENH4_BRACR</name>
<dbReference type="InterPro" id="IPR020476">
    <property type="entry name" value="Nudix_hydrolase"/>
</dbReference>
<feature type="domain" description="Nudix hydrolase" evidence="7">
    <location>
        <begin position="297"/>
        <end position="444"/>
    </location>
</feature>
<evidence type="ECO:0000259" key="7">
    <source>
        <dbReference type="PROSITE" id="PS51462"/>
    </source>
</evidence>
<feature type="compositionally biased region" description="Low complexity" evidence="6">
    <location>
        <begin position="45"/>
        <end position="64"/>
    </location>
</feature>
<dbReference type="InterPro" id="IPR015797">
    <property type="entry name" value="NUDIX_hydrolase-like_dom_sf"/>
</dbReference>
<dbReference type="Gene3D" id="3.90.79.10">
    <property type="entry name" value="Nucleoside Triphosphate Pyrophosphohydrolase"/>
    <property type="match status" value="2"/>
</dbReference>
<evidence type="ECO:0000256" key="2">
    <source>
        <dbReference type="ARBA" id="ARBA00010444"/>
    </source>
</evidence>
<feature type="region of interest" description="Disordered" evidence="6">
    <location>
        <begin position="271"/>
        <end position="297"/>
    </location>
</feature>
<dbReference type="SUPFAM" id="SSF116820">
    <property type="entry name" value="Rps17e-like"/>
    <property type="match status" value="1"/>
</dbReference>
<dbReference type="CDD" id="cd03671">
    <property type="entry name" value="NUDIX_Ap4A_hydrolase_plant_like"/>
    <property type="match status" value="1"/>
</dbReference>
<comment type="cofactor">
    <cofactor evidence="1">
        <name>Mn(2+)</name>
        <dbReference type="ChEBI" id="CHEBI:29035"/>
    </cofactor>
</comment>
<dbReference type="InterPro" id="IPR018273">
    <property type="entry name" value="Ribosomal_eS17_CS"/>
</dbReference>
<dbReference type="Pfam" id="PF00293">
    <property type="entry name" value="NUDIX"/>
    <property type="match status" value="2"/>
</dbReference>
<accession>A0ABQ7ENH4</accession>
<dbReference type="InterPro" id="IPR020084">
    <property type="entry name" value="NUDIX_hydrolase_CS"/>
</dbReference>
<dbReference type="PRINTS" id="PR00502">
    <property type="entry name" value="NUDIXFAMILY"/>
</dbReference>
<feature type="domain" description="Nudix hydrolase" evidence="7">
    <location>
        <begin position="65"/>
        <end position="220"/>
    </location>
</feature>
<dbReference type="InterPro" id="IPR001210">
    <property type="entry name" value="Ribosomal_eS17"/>
</dbReference>
<dbReference type="PROSITE" id="PS51462">
    <property type="entry name" value="NUDIX"/>
    <property type="match status" value="2"/>
</dbReference>
<evidence type="ECO:0000256" key="4">
    <source>
        <dbReference type="ARBA" id="ARBA00022980"/>
    </source>
</evidence>
<dbReference type="EMBL" id="QGKV02000297">
    <property type="protein sequence ID" value="KAF3605109.1"/>
    <property type="molecule type" value="Genomic_DNA"/>
</dbReference>
<evidence type="ECO:0000256" key="3">
    <source>
        <dbReference type="ARBA" id="ARBA00022801"/>
    </source>
</evidence>
<dbReference type="InterPro" id="IPR022927">
    <property type="entry name" value="RppH"/>
</dbReference>
<feature type="compositionally biased region" description="Low complexity" evidence="6">
    <location>
        <begin position="273"/>
        <end position="293"/>
    </location>
</feature>
<dbReference type="PROSITE" id="PS00893">
    <property type="entry name" value="NUDIX_BOX"/>
    <property type="match status" value="2"/>
</dbReference>
<comment type="similarity">
    <text evidence="2">Belongs to the eukaryotic ribosomal protein eS17 family.</text>
</comment>
<dbReference type="HAMAP" id="MF_00298">
    <property type="entry name" value="Nudix_RppH"/>
    <property type="match status" value="1"/>
</dbReference>
<protein>
    <recommendedName>
        <fullName evidence="7">Nudix hydrolase domain-containing protein</fullName>
    </recommendedName>
</protein>
<gene>
    <name evidence="8" type="ORF">DY000_02050961</name>
</gene>
<dbReference type="PROSITE" id="PS00712">
    <property type="entry name" value="RIBOSOMAL_S17E"/>
    <property type="match status" value="1"/>
</dbReference>
<evidence type="ECO:0000313" key="8">
    <source>
        <dbReference type="EMBL" id="KAF3605109.1"/>
    </source>
</evidence>
<evidence type="ECO:0000256" key="6">
    <source>
        <dbReference type="SAM" id="MobiDB-lite"/>
    </source>
</evidence>
<keyword evidence="5" id="KW-0687">Ribonucleoprotein</keyword>
<dbReference type="InterPro" id="IPR000086">
    <property type="entry name" value="NUDIX_hydrolase_dom"/>
</dbReference>
<proteinExistence type="inferred from homology"/>
<evidence type="ECO:0000256" key="1">
    <source>
        <dbReference type="ARBA" id="ARBA00001936"/>
    </source>
</evidence>
<evidence type="ECO:0000256" key="5">
    <source>
        <dbReference type="ARBA" id="ARBA00023274"/>
    </source>
</evidence>
<keyword evidence="4" id="KW-0689">Ribosomal protein</keyword>
<keyword evidence="3" id="KW-0378">Hydrolase</keyword>
<dbReference type="Proteomes" id="UP000266723">
    <property type="component" value="Unassembled WGS sequence"/>
</dbReference>
<dbReference type="Pfam" id="PF00833">
    <property type="entry name" value="Ribosomal_S17e"/>
    <property type="match status" value="1"/>
</dbReference>
<dbReference type="NCBIfam" id="NF001938">
    <property type="entry name" value="PRK00714.1-5"/>
    <property type="match status" value="1"/>
</dbReference>
<dbReference type="PANTHER" id="PTHR11839">
    <property type="entry name" value="UDP/ADP-SUGAR PYROPHOSPHATASE"/>
    <property type="match status" value="1"/>
</dbReference>
<dbReference type="PANTHER" id="PTHR11839:SF22">
    <property type="entry name" value="NUDIX HYDROLASE 26, CHLOROPLASTIC"/>
    <property type="match status" value="1"/>
</dbReference>
<keyword evidence="9" id="KW-1185">Reference proteome</keyword>
<reference evidence="8 9" key="1">
    <citation type="journal article" date="2020" name="BMC Genomics">
        <title>Intraspecific diversification of the crop wild relative Brassica cretica Lam. using demographic model selection.</title>
        <authorList>
            <person name="Kioukis A."/>
            <person name="Michalopoulou V.A."/>
            <person name="Briers L."/>
            <person name="Pirintsos S."/>
            <person name="Studholme D.J."/>
            <person name="Pavlidis P."/>
            <person name="Sarris P.F."/>
        </authorList>
    </citation>
    <scope>NUCLEOTIDE SEQUENCE [LARGE SCALE GENOMIC DNA]</scope>
    <source>
        <strain evidence="9">cv. PFS-1207/04</strain>
    </source>
</reference>
<organism evidence="8 9">
    <name type="scientific">Brassica cretica</name>
    <name type="common">Mustard</name>
    <dbReference type="NCBI Taxonomy" id="69181"/>
    <lineage>
        <taxon>Eukaryota</taxon>
        <taxon>Viridiplantae</taxon>
        <taxon>Streptophyta</taxon>
        <taxon>Embryophyta</taxon>
        <taxon>Tracheophyta</taxon>
        <taxon>Spermatophyta</taxon>
        <taxon>Magnoliopsida</taxon>
        <taxon>eudicotyledons</taxon>
        <taxon>Gunneridae</taxon>
        <taxon>Pentapetalae</taxon>
        <taxon>rosids</taxon>
        <taxon>malvids</taxon>
        <taxon>Brassicales</taxon>
        <taxon>Brassicaceae</taxon>
        <taxon>Brassiceae</taxon>
        <taxon>Brassica</taxon>
    </lineage>
</organism>
<dbReference type="NCBIfam" id="NF001936">
    <property type="entry name" value="PRK00714.1-3"/>
    <property type="match status" value="1"/>
</dbReference>